<dbReference type="InterPro" id="IPR000182">
    <property type="entry name" value="GNAT_dom"/>
</dbReference>
<evidence type="ECO:0000313" key="5">
    <source>
        <dbReference type="Proteomes" id="UP000617531"/>
    </source>
</evidence>
<feature type="domain" description="N-acetyltransferase" evidence="3">
    <location>
        <begin position="6"/>
        <end position="155"/>
    </location>
</feature>
<accession>A0A8J3GR57</accession>
<reference evidence="4" key="2">
    <citation type="submission" date="2020-09" db="EMBL/GenBank/DDBJ databases">
        <authorList>
            <person name="Sun Q."/>
            <person name="Zhou Y."/>
        </authorList>
    </citation>
    <scope>NUCLEOTIDE SEQUENCE</scope>
    <source>
        <strain evidence="4">CGMCC 1.16548</strain>
    </source>
</reference>
<dbReference type="InterPro" id="IPR050832">
    <property type="entry name" value="Bact_Acetyltransf"/>
</dbReference>
<organism evidence="4 5">
    <name type="scientific">Pseudolysinimonas yzui</name>
    <dbReference type="NCBI Taxonomy" id="2708254"/>
    <lineage>
        <taxon>Bacteria</taxon>
        <taxon>Bacillati</taxon>
        <taxon>Actinomycetota</taxon>
        <taxon>Actinomycetes</taxon>
        <taxon>Micrococcales</taxon>
        <taxon>Microbacteriaceae</taxon>
        <taxon>Pseudolysinimonas</taxon>
    </lineage>
</organism>
<dbReference type="InterPro" id="IPR016181">
    <property type="entry name" value="Acyl_CoA_acyltransferase"/>
</dbReference>
<dbReference type="AlphaFoldDB" id="A0A8J3GR57"/>
<evidence type="ECO:0000256" key="2">
    <source>
        <dbReference type="ARBA" id="ARBA00023315"/>
    </source>
</evidence>
<protein>
    <submittedName>
        <fullName evidence="4">Putative N-acetyltransferase YsnE</fullName>
    </submittedName>
</protein>
<dbReference type="PANTHER" id="PTHR43877">
    <property type="entry name" value="AMINOALKYLPHOSPHONATE N-ACETYLTRANSFERASE-RELATED-RELATED"/>
    <property type="match status" value="1"/>
</dbReference>
<keyword evidence="5" id="KW-1185">Reference proteome</keyword>
<keyword evidence="1" id="KW-0808">Transferase</keyword>
<dbReference type="GO" id="GO:0016747">
    <property type="term" value="F:acyltransferase activity, transferring groups other than amino-acyl groups"/>
    <property type="evidence" value="ECO:0007669"/>
    <property type="project" value="InterPro"/>
</dbReference>
<dbReference type="Proteomes" id="UP000617531">
    <property type="component" value="Unassembled WGS sequence"/>
</dbReference>
<evidence type="ECO:0000256" key="1">
    <source>
        <dbReference type="ARBA" id="ARBA00022679"/>
    </source>
</evidence>
<evidence type="ECO:0000313" key="4">
    <source>
        <dbReference type="EMBL" id="GHF19728.1"/>
    </source>
</evidence>
<dbReference type="PANTHER" id="PTHR43877:SF5">
    <property type="entry name" value="BLL8307 PROTEIN"/>
    <property type="match status" value="1"/>
</dbReference>
<evidence type="ECO:0000259" key="3">
    <source>
        <dbReference type="PROSITE" id="PS51186"/>
    </source>
</evidence>
<keyword evidence="2" id="KW-0012">Acyltransferase</keyword>
<dbReference type="Gene3D" id="3.40.630.30">
    <property type="match status" value="1"/>
</dbReference>
<dbReference type="CDD" id="cd04301">
    <property type="entry name" value="NAT_SF"/>
    <property type="match status" value="1"/>
</dbReference>
<name>A0A8J3GR57_9MICO</name>
<dbReference type="RefSeq" id="WP_373298467.1">
    <property type="nucleotide sequence ID" value="NZ_BNAI01000004.1"/>
</dbReference>
<dbReference type="SUPFAM" id="SSF55729">
    <property type="entry name" value="Acyl-CoA N-acyltransferases (Nat)"/>
    <property type="match status" value="1"/>
</dbReference>
<sequence length="158" mass="17360">MSHLVFRIDDLSGGPTRELVAHHLVGMHASSPAESVFALDVDGLRHPDVTFWSGWRGEHLVAIGALKQLDETSGELKSMRVADTHLGTGAGRAMLQHLIAEARRRGMRTLWLETGSTDDFQPALRLYASEGFVECGPFGDYPENPFSVFMTLPLSVVE</sequence>
<dbReference type="PROSITE" id="PS51186">
    <property type="entry name" value="GNAT"/>
    <property type="match status" value="1"/>
</dbReference>
<comment type="caution">
    <text evidence="4">The sequence shown here is derived from an EMBL/GenBank/DDBJ whole genome shotgun (WGS) entry which is preliminary data.</text>
</comment>
<dbReference type="Pfam" id="PF00583">
    <property type="entry name" value="Acetyltransf_1"/>
    <property type="match status" value="1"/>
</dbReference>
<dbReference type="EMBL" id="BNAI01000004">
    <property type="protein sequence ID" value="GHF19728.1"/>
    <property type="molecule type" value="Genomic_DNA"/>
</dbReference>
<reference evidence="4" key="1">
    <citation type="journal article" date="2014" name="Int. J. Syst. Evol. Microbiol.">
        <title>Complete genome sequence of Corynebacterium casei LMG S-19264T (=DSM 44701T), isolated from a smear-ripened cheese.</title>
        <authorList>
            <consortium name="US DOE Joint Genome Institute (JGI-PGF)"/>
            <person name="Walter F."/>
            <person name="Albersmeier A."/>
            <person name="Kalinowski J."/>
            <person name="Ruckert C."/>
        </authorList>
    </citation>
    <scope>NUCLEOTIDE SEQUENCE</scope>
    <source>
        <strain evidence="4">CGMCC 1.16548</strain>
    </source>
</reference>
<proteinExistence type="predicted"/>
<gene>
    <name evidence="4" type="primary">ysnE</name>
    <name evidence="4" type="ORF">GCM10011600_20760</name>
</gene>